<dbReference type="GeneTree" id="ENSGT01050000244843"/>
<feature type="transmembrane region" description="Helical" evidence="7">
    <location>
        <begin position="244"/>
        <end position="266"/>
    </location>
</feature>
<dbReference type="OMA" id="FLWRRCD"/>
<dbReference type="GO" id="GO:1903037">
    <property type="term" value="P:regulation of leukocyte cell-cell adhesion"/>
    <property type="evidence" value="ECO:0007669"/>
    <property type="project" value="UniProtKB-ARBA"/>
</dbReference>
<evidence type="ECO:0000313" key="11">
    <source>
        <dbReference type="Proteomes" id="UP000261420"/>
    </source>
</evidence>
<accession>A0A3B4VJB2</accession>
<keyword evidence="7" id="KW-0812">Transmembrane</keyword>
<dbReference type="InterPro" id="IPR013106">
    <property type="entry name" value="Ig_V-set"/>
</dbReference>
<comment type="subcellular location">
    <subcellularLocation>
        <location evidence="1">Membrane</location>
    </subcellularLocation>
</comment>
<organism evidence="10 11">
    <name type="scientific">Seriola dumerili</name>
    <name type="common">Greater amberjack</name>
    <name type="synonym">Caranx dumerili</name>
    <dbReference type="NCBI Taxonomy" id="41447"/>
    <lineage>
        <taxon>Eukaryota</taxon>
        <taxon>Metazoa</taxon>
        <taxon>Chordata</taxon>
        <taxon>Craniata</taxon>
        <taxon>Vertebrata</taxon>
        <taxon>Euteleostomi</taxon>
        <taxon>Actinopterygii</taxon>
        <taxon>Neopterygii</taxon>
        <taxon>Teleostei</taxon>
        <taxon>Neoteleostei</taxon>
        <taxon>Acanthomorphata</taxon>
        <taxon>Carangaria</taxon>
        <taxon>Carangiformes</taxon>
        <taxon>Carangidae</taxon>
        <taxon>Seriola</taxon>
    </lineage>
</organism>
<keyword evidence="5" id="KW-0325">Glycoprotein</keyword>
<evidence type="ECO:0000256" key="2">
    <source>
        <dbReference type="ARBA" id="ARBA00022729"/>
    </source>
</evidence>
<dbReference type="Proteomes" id="UP000261420">
    <property type="component" value="Unplaced"/>
</dbReference>
<keyword evidence="2 8" id="KW-0732">Signal</keyword>
<dbReference type="FunFam" id="2.60.40.10:FF:000142">
    <property type="entry name" value="V-set domain-containing T-cell activation inhibitor 1"/>
    <property type="match status" value="1"/>
</dbReference>
<protein>
    <recommendedName>
        <fullName evidence="9">Ig-like domain-containing protein</fullName>
    </recommendedName>
</protein>
<evidence type="ECO:0000256" key="4">
    <source>
        <dbReference type="ARBA" id="ARBA00023157"/>
    </source>
</evidence>
<dbReference type="InterPro" id="IPR050504">
    <property type="entry name" value="IgSF_BTN/MOG"/>
</dbReference>
<dbReference type="Gene3D" id="2.60.40.10">
    <property type="entry name" value="Immunoglobulins"/>
    <property type="match status" value="2"/>
</dbReference>
<evidence type="ECO:0000313" key="10">
    <source>
        <dbReference type="Ensembl" id="ENSSDUP00000031046.1"/>
    </source>
</evidence>
<dbReference type="InterPro" id="IPR013783">
    <property type="entry name" value="Ig-like_fold"/>
</dbReference>
<evidence type="ECO:0000256" key="1">
    <source>
        <dbReference type="ARBA" id="ARBA00004370"/>
    </source>
</evidence>
<dbReference type="Pfam" id="PF22705">
    <property type="entry name" value="C2-set_3"/>
    <property type="match status" value="1"/>
</dbReference>
<dbReference type="Pfam" id="PF07686">
    <property type="entry name" value="V-set"/>
    <property type="match status" value="1"/>
</dbReference>
<dbReference type="Ensembl" id="ENSSDUT00000031582.1">
    <property type="protein sequence ID" value="ENSSDUP00000031046.1"/>
    <property type="gene ID" value="ENSSDUG00000022336.1"/>
</dbReference>
<feature type="signal peptide" evidence="8">
    <location>
        <begin position="1"/>
        <end position="18"/>
    </location>
</feature>
<evidence type="ECO:0000259" key="9">
    <source>
        <dbReference type="PROSITE" id="PS50835"/>
    </source>
</evidence>
<feature type="domain" description="Ig-like" evidence="9">
    <location>
        <begin position="24"/>
        <end position="120"/>
    </location>
</feature>
<dbReference type="InterPro" id="IPR003599">
    <property type="entry name" value="Ig_sub"/>
</dbReference>
<dbReference type="GO" id="GO:0050852">
    <property type="term" value="P:T cell receptor signaling pathway"/>
    <property type="evidence" value="ECO:0007669"/>
    <property type="project" value="TreeGrafter"/>
</dbReference>
<sequence length="289" mass="32119">MCDRLFLVSALLCCTGESSVHDPPERVLGPEKVLAFAGRDVTLTCTFNITDSGDLPTVEWSKEDLKPNVIFLYRDGCETHEMKNPDFEYRTSLVMKNLKHGDISLRVSNVRLSDAGRYKCMRLWKNAPRDITTVELNVVSMSEPKLSVVSHKIGGVTLQCEARSWLPEPKIMFLDDRGNDLDAEDPETHQDESGCHTVRRRVTLQTGTSRVICRAHQLEFNRSADVEILTPGDCMRPCSCTTEIAATGATVFAITALACGLAFFLWRRCDKAGKSLTLRLTSALGSSTK</sequence>
<dbReference type="InterPro" id="IPR007110">
    <property type="entry name" value="Ig-like_dom"/>
</dbReference>
<dbReference type="GO" id="GO:0050863">
    <property type="term" value="P:regulation of T cell activation"/>
    <property type="evidence" value="ECO:0007669"/>
    <property type="project" value="UniProtKB-ARBA"/>
</dbReference>
<evidence type="ECO:0000256" key="8">
    <source>
        <dbReference type="SAM" id="SignalP"/>
    </source>
</evidence>
<dbReference type="GO" id="GO:0001817">
    <property type="term" value="P:regulation of cytokine production"/>
    <property type="evidence" value="ECO:0007669"/>
    <property type="project" value="TreeGrafter"/>
</dbReference>
<dbReference type="GO" id="GO:0009897">
    <property type="term" value="C:external side of plasma membrane"/>
    <property type="evidence" value="ECO:0007669"/>
    <property type="project" value="TreeGrafter"/>
</dbReference>
<dbReference type="AlphaFoldDB" id="A0A3B4VJB2"/>
<dbReference type="GO" id="GO:0005102">
    <property type="term" value="F:signaling receptor binding"/>
    <property type="evidence" value="ECO:0007669"/>
    <property type="project" value="TreeGrafter"/>
</dbReference>
<feature type="chain" id="PRO_5017262130" description="Ig-like domain-containing protein" evidence="8">
    <location>
        <begin position="19"/>
        <end position="289"/>
    </location>
</feature>
<evidence type="ECO:0000256" key="6">
    <source>
        <dbReference type="ARBA" id="ARBA00023319"/>
    </source>
</evidence>
<dbReference type="SMART" id="SM00406">
    <property type="entry name" value="IGv"/>
    <property type="match status" value="1"/>
</dbReference>
<dbReference type="PANTHER" id="PTHR24100">
    <property type="entry name" value="BUTYROPHILIN"/>
    <property type="match status" value="1"/>
</dbReference>
<proteinExistence type="predicted"/>
<name>A0A3B4VJB2_SERDU</name>
<dbReference type="PANTHER" id="PTHR24100:SF151">
    <property type="entry name" value="ICOS LIGAND"/>
    <property type="match status" value="1"/>
</dbReference>
<dbReference type="InterPro" id="IPR053896">
    <property type="entry name" value="BTN3A2-like_Ig-C"/>
</dbReference>
<dbReference type="SUPFAM" id="SSF48726">
    <property type="entry name" value="Immunoglobulin"/>
    <property type="match status" value="1"/>
</dbReference>
<keyword evidence="11" id="KW-1185">Reference proteome</keyword>
<evidence type="ECO:0000256" key="5">
    <source>
        <dbReference type="ARBA" id="ARBA00023180"/>
    </source>
</evidence>
<dbReference type="SMART" id="SM00409">
    <property type="entry name" value="IG"/>
    <property type="match status" value="1"/>
</dbReference>
<reference evidence="10" key="1">
    <citation type="submission" date="2025-08" db="UniProtKB">
        <authorList>
            <consortium name="Ensembl"/>
        </authorList>
    </citation>
    <scope>IDENTIFICATION</scope>
</reference>
<keyword evidence="7" id="KW-1133">Transmembrane helix</keyword>
<dbReference type="InterPro" id="IPR036179">
    <property type="entry name" value="Ig-like_dom_sf"/>
</dbReference>
<keyword evidence="3 7" id="KW-0472">Membrane</keyword>
<keyword evidence="4" id="KW-1015">Disulfide bond</keyword>
<evidence type="ECO:0000256" key="3">
    <source>
        <dbReference type="ARBA" id="ARBA00023136"/>
    </source>
</evidence>
<evidence type="ECO:0000256" key="7">
    <source>
        <dbReference type="SAM" id="Phobius"/>
    </source>
</evidence>
<dbReference type="PROSITE" id="PS50835">
    <property type="entry name" value="IG_LIKE"/>
    <property type="match status" value="1"/>
</dbReference>
<keyword evidence="6" id="KW-0393">Immunoglobulin domain</keyword>
<reference evidence="10" key="2">
    <citation type="submission" date="2025-09" db="UniProtKB">
        <authorList>
            <consortium name="Ensembl"/>
        </authorList>
    </citation>
    <scope>IDENTIFICATION</scope>
</reference>